<dbReference type="InterPro" id="IPR029044">
    <property type="entry name" value="Nucleotide-diphossugar_trans"/>
</dbReference>
<proteinExistence type="inferred from homology"/>
<organism evidence="5 6">
    <name type="scientific">Desulfomicrobium macestii</name>
    <dbReference type="NCBI Taxonomy" id="90731"/>
    <lineage>
        <taxon>Bacteria</taxon>
        <taxon>Pseudomonadati</taxon>
        <taxon>Thermodesulfobacteriota</taxon>
        <taxon>Desulfovibrionia</taxon>
        <taxon>Desulfovibrionales</taxon>
        <taxon>Desulfomicrobiaceae</taxon>
        <taxon>Desulfomicrobium</taxon>
    </lineage>
</organism>
<reference evidence="5 6" key="1">
    <citation type="submission" date="2020-10" db="EMBL/GenBank/DDBJ databases">
        <title>Genomic Encyclopedia of Type Strains, Phase IV (KMG-IV): sequencing the most valuable type-strain genomes for metagenomic binning, comparative biology and taxonomic classification.</title>
        <authorList>
            <person name="Goeker M."/>
        </authorList>
    </citation>
    <scope>NUCLEOTIDE SEQUENCE [LARGE SCALE GENOMIC DNA]</scope>
    <source>
        <strain evidence="5 6">DSM 4194</strain>
    </source>
</reference>
<evidence type="ECO:0000256" key="1">
    <source>
        <dbReference type="ARBA" id="ARBA00006739"/>
    </source>
</evidence>
<keyword evidence="2" id="KW-0328">Glycosyltransferase</keyword>
<dbReference type="PANTHER" id="PTHR43179">
    <property type="entry name" value="RHAMNOSYLTRANSFERASE WBBL"/>
    <property type="match status" value="1"/>
</dbReference>
<dbReference type="RefSeq" id="WP_192625151.1">
    <property type="nucleotide sequence ID" value="NZ_JADBGG010000077.1"/>
</dbReference>
<keyword evidence="6" id="KW-1185">Reference proteome</keyword>
<dbReference type="SUPFAM" id="SSF48452">
    <property type="entry name" value="TPR-like"/>
    <property type="match status" value="1"/>
</dbReference>
<dbReference type="Gene3D" id="3.90.550.10">
    <property type="entry name" value="Spore Coat Polysaccharide Biosynthesis Protein SpsA, Chain A"/>
    <property type="match status" value="1"/>
</dbReference>
<accession>A0ABR9H9K7</accession>
<evidence type="ECO:0000256" key="3">
    <source>
        <dbReference type="ARBA" id="ARBA00022679"/>
    </source>
</evidence>
<evidence type="ECO:0000313" key="5">
    <source>
        <dbReference type="EMBL" id="MBE1427426.1"/>
    </source>
</evidence>
<evidence type="ECO:0000313" key="6">
    <source>
        <dbReference type="Proteomes" id="UP000639010"/>
    </source>
</evidence>
<gene>
    <name evidence="5" type="ORF">H4684_004123</name>
</gene>
<dbReference type="InterPro" id="IPR011990">
    <property type="entry name" value="TPR-like_helical_dom_sf"/>
</dbReference>
<name>A0ABR9H9K7_9BACT</name>
<comment type="similarity">
    <text evidence="1">Belongs to the glycosyltransferase 2 family.</text>
</comment>
<comment type="caution">
    <text evidence="5">The sequence shown here is derived from an EMBL/GenBank/DDBJ whole genome shotgun (WGS) entry which is preliminary data.</text>
</comment>
<dbReference type="PANTHER" id="PTHR43179:SF12">
    <property type="entry name" value="GALACTOFURANOSYLTRANSFERASE GLFT2"/>
    <property type="match status" value="1"/>
</dbReference>
<dbReference type="SUPFAM" id="SSF53448">
    <property type="entry name" value="Nucleotide-diphospho-sugar transferases"/>
    <property type="match status" value="1"/>
</dbReference>
<keyword evidence="3" id="KW-0808">Transferase</keyword>
<feature type="domain" description="Glycosyltransferase 2-like" evidence="4">
    <location>
        <begin position="214"/>
        <end position="338"/>
    </location>
</feature>
<dbReference type="Pfam" id="PF00535">
    <property type="entry name" value="Glycos_transf_2"/>
    <property type="match status" value="1"/>
</dbReference>
<evidence type="ECO:0000256" key="2">
    <source>
        <dbReference type="ARBA" id="ARBA00022676"/>
    </source>
</evidence>
<dbReference type="Gene3D" id="1.25.40.10">
    <property type="entry name" value="Tetratricopeptide repeat domain"/>
    <property type="match status" value="1"/>
</dbReference>
<evidence type="ECO:0000259" key="4">
    <source>
        <dbReference type="Pfam" id="PF00535"/>
    </source>
</evidence>
<sequence length="507" mass="55878">MLKLSAHETISLLPKNLTNHILCGSCGELHLSSLAEAGLATVQDSPQLMQKRLTLYADILLAAWEQKACGDPGLLLQLDQMLRFLHPLLRDILTAKRDTIPDDMLMDAEALTRASLPAALRMRLLGDCHRMRGDIEHAAALYSESVILLPLAETVFRLADAYAITGNKDLAIGSLVKHLELRPWSVHGLLRLHDIALGLDQPAGMPEGNGAILLYTWNHAEHLDATLHSLFESDAGTSGIGITILDNGSSDNTPEVLRAWKERAGDQLSVHVAPVNVGAPAARNWLLNIPEIISRDWVAFSDDDVILPPDWLGHFGTAMRAYPEGGVFGARVVSHSNPCELQSVDLHLMDGDNPALPAAPDSGRSSFVISDMHHQLADFGTFSYMRPCASVTGCVHLFRMDALKKAGPFSLAFSPSQYDDAEHDLRMCLQGNQPIYTGHLCIRHMQRSSKDATRTRTANVLGNFFKLQTLYSQNEIAEIQDMDTRIAEKDLRIKESMLTKYFADRNS</sequence>
<dbReference type="InterPro" id="IPR001173">
    <property type="entry name" value="Glyco_trans_2-like"/>
</dbReference>
<protein>
    <submittedName>
        <fullName evidence="5">GT2 family glycosyltransferase</fullName>
    </submittedName>
</protein>
<dbReference type="EMBL" id="JADBGG010000077">
    <property type="protein sequence ID" value="MBE1427426.1"/>
    <property type="molecule type" value="Genomic_DNA"/>
</dbReference>
<dbReference type="Proteomes" id="UP000639010">
    <property type="component" value="Unassembled WGS sequence"/>
</dbReference>
<dbReference type="CDD" id="cd00761">
    <property type="entry name" value="Glyco_tranf_GTA_type"/>
    <property type="match status" value="1"/>
</dbReference>